<reference evidence="1 2" key="1">
    <citation type="submission" date="2019-02" db="EMBL/GenBank/DDBJ databases">
        <title>Deep-cultivation of Planctomycetes and their phenomic and genomic characterization uncovers novel biology.</title>
        <authorList>
            <person name="Wiegand S."/>
            <person name="Jogler M."/>
            <person name="Boedeker C."/>
            <person name="Pinto D."/>
            <person name="Vollmers J."/>
            <person name="Rivas-Marin E."/>
            <person name="Kohn T."/>
            <person name="Peeters S.H."/>
            <person name="Heuer A."/>
            <person name="Rast P."/>
            <person name="Oberbeckmann S."/>
            <person name="Bunk B."/>
            <person name="Jeske O."/>
            <person name="Meyerdierks A."/>
            <person name="Storesund J.E."/>
            <person name="Kallscheuer N."/>
            <person name="Luecker S."/>
            <person name="Lage O.M."/>
            <person name="Pohl T."/>
            <person name="Merkel B.J."/>
            <person name="Hornburger P."/>
            <person name="Mueller R.-W."/>
            <person name="Bruemmer F."/>
            <person name="Labrenz M."/>
            <person name="Spormann A.M."/>
            <person name="Op Den Camp H."/>
            <person name="Overmann J."/>
            <person name="Amann R."/>
            <person name="Jetten M.S.M."/>
            <person name="Mascher T."/>
            <person name="Medema M.H."/>
            <person name="Devos D.P."/>
            <person name="Kaster A.-K."/>
            <person name="Ovreas L."/>
            <person name="Rohde M."/>
            <person name="Galperin M.Y."/>
            <person name="Jogler C."/>
        </authorList>
    </citation>
    <scope>NUCLEOTIDE SEQUENCE [LARGE SCALE GENOMIC DNA]</scope>
    <source>
        <strain evidence="1 2">CA85</strain>
    </source>
</reference>
<name>A0A5C5X0B1_9BACT</name>
<dbReference type="EMBL" id="SJPK01000013">
    <property type="protein sequence ID" value="TWT56427.1"/>
    <property type="molecule type" value="Genomic_DNA"/>
</dbReference>
<keyword evidence="2" id="KW-1185">Reference proteome</keyword>
<sequence length="259" mass="29409">MPRSHSIPRNRAGQTTVRKTHNRILFGSVQRQHGNTNGEIIDRSIENLNDAKTETADRVGLLLVVEGMNDIEFLRRISLMLHATDCQLPNLAEMEQRGELIFVPFGGGHVRAWINRFAPLGRPEFHLYDHELPPETGLRRQAAESVNDREGCKAVITRKRCLENYLHPSAIFAAGQIIVQFDDFDCVAELTARELYRQHPGETAWLLQAKRSQSRMANRAKRWLNTVAVEHMTPSLLAERDPDGEITSWMLAINDLLAS</sequence>
<comment type="caution">
    <text evidence="1">The sequence shown here is derived from an EMBL/GenBank/DDBJ whole genome shotgun (WGS) entry which is preliminary data.</text>
</comment>
<accession>A0A5C5X0B1</accession>
<dbReference type="AlphaFoldDB" id="A0A5C5X0B1"/>
<evidence type="ECO:0000313" key="1">
    <source>
        <dbReference type="EMBL" id="TWT56427.1"/>
    </source>
</evidence>
<evidence type="ECO:0000313" key="2">
    <source>
        <dbReference type="Proteomes" id="UP000318053"/>
    </source>
</evidence>
<protein>
    <recommendedName>
        <fullName evidence="3">ATP-dependent endonuclease</fullName>
    </recommendedName>
</protein>
<gene>
    <name evidence="1" type="ORF">CA85_42400</name>
</gene>
<evidence type="ECO:0008006" key="3">
    <source>
        <dbReference type="Google" id="ProtNLM"/>
    </source>
</evidence>
<organism evidence="1 2">
    <name type="scientific">Allorhodopirellula solitaria</name>
    <dbReference type="NCBI Taxonomy" id="2527987"/>
    <lineage>
        <taxon>Bacteria</taxon>
        <taxon>Pseudomonadati</taxon>
        <taxon>Planctomycetota</taxon>
        <taxon>Planctomycetia</taxon>
        <taxon>Pirellulales</taxon>
        <taxon>Pirellulaceae</taxon>
        <taxon>Allorhodopirellula</taxon>
    </lineage>
</organism>
<dbReference type="Proteomes" id="UP000318053">
    <property type="component" value="Unassembled WGS sequence"/>
</dbReference>
<proteinExistence type="predicted"/>